<feature type="domain" description="C2H2-type" evidence="14">
    <location>
        <begin position="429"/>
        <end position="456"/>
    </location>
</feature>
<feature type="signal peptide" evidence="13">
    <location>
        <begin position="1"/>
        <end position="27"/>
    </location>
</feature>
<feature type="region of interest" description="Disordered" evidence="12">
    <location>
        <begin position="59"/>
        <end position="83"/>
    </location>
</feature>
<sequence>MAAVIYAPQQSMWGLLLICLWDSQTRSRVSLFCVLCLCFVGEAGREQQLLQVMKSGKKSSSWTHGVETGGKQELKERQDAAEETPMMGDVFQARVLQDPSDVKEKLIVKEEASLDHIPPDDLHDPKPPLIKEEQKGVYISLPGEQLNGKEVINAIRFPVTSPPIKSLDDEQSLLLSQLYPDQIKDRELPEENDGKESIRIQDHGDASISLETEDTEEDEEDSDLEHPLSELKHLSDSGYKKCSTEKRNVESRRKVQIRLKLNCEDCGKTFNGKSDLNTHMRIHTGQKPFRCDLCGQRFSHKSTLNRHTRIHTGQKTFCCELCGKRFSQKSNLDIHMRSHTGQKPFCCYLCGQGFSHKSTLNRHMIIHTGEKPFCCDLCGEIFSHKSTLDRHMRIHTGQKPCYCELCGQSFSRKSYLNTHIRIHTGEKPFCCELCGQRFSRKSYLNTHIKIHTGQKPFCCDLCGQRFSRKSHLNTHNRIHTGEKPFCCELCGQSFSQRGTLNTHMRIHTGQKPFCCDLCGQRFSYKSILNKHMKIHAGEKMSLL</sequence>
<evidence type="ECO:0000256" key="13">
    <source>
        <dbReference type="SAM" id="SignalP"/>
    </source>
</evidence>
<feature type="domain" description="C2H2-type" evidence="14">
    <location>
        <begin position="345"/>
        <end position="372"/>
    </location>
</feature>
<proteinExistence type="predicted"/>
<evidence type="ECO:0000259" key="14">
    <source>
        <dbReference type="PROSITE" id="PS50157"/>
    </source>
</evidence>
<feature type="domain" description="C2H2-type" evidence="14">
    <location>
        <begin position="457"/>
        <end position="484"/>
    </location>
</feature>
<reference evidence="15" key="1">
    <citation type="submission" date="2025-08" db="UniProtKB">
        <authorList>
            <consortium name="Ensembl"/>
        </authorList>
    </citation>
    <scope>IDENTIFICATION</scope>
</reference>
<dbReference type="GO" id="GO:0000978">
    <property type="term" value="F:RNA polymerase II cis-regulatory region sequence-specific DNA binding"/>
    <property type="evidence" value="ECO:0007669"/>
    <property type="project" value="TreeGrafter"/>
</dbReference>
<feature type="domain" description="C2H2-type" evidence="14">
    <location>
        <begin position="513"/>
        <end position="540"/>
    </location>
</feature>
<name>A0A3Q2SNH1_FUNHE</name>
<dbReference type="FunFam" id="3.30.160.60:FF:001949">
    <property type="entry name" value="zinc finger protein 62 homolog isoform X2"/>
    <property type="match status" value="1"/>
</dbReference>
<evidence type="ECO:0000256" key="6">
    <source>
        <dbReference type="ARBA" id="ARBA00022833"/>
    </source>
</evidence>
<feature type="domain" description="C2H2-type" evidence="14">
    <location>
        <begin position="261"/>
        <end position="288"/>
    </location>
</feature>
<dbReference type="GO" id="GO:0008270">
    <property type="term" value="F:zinc ion binding"/>
    <property type="evidence" value="ECO:0007669"/>
    <property type="project" value="UniProtKB-KW"/>
</dbReference>
<dbReference type="PANTHER" id="PTHR24399:SF23">
    <property type="entry name" value="C2H2-TYPE DOMAIN-CONTAINING PROTEIN"/>
    <property type="match status" value="1"/>
</dbReference>
<accession>A0A3Q2SNH1</accession>
<keyword evidence="10" id="KW-0539">Nucleus</keyword>
<evidence type="ECO:0000313" key="15">
    <source>
        <dbReference type="Ensembl" id="ENSFHEP00000000398.1"/>
    </source>
</evidence>
<evidence type="ECO:0000256" key="1">
    <source>
        <dbReference type="ARBA" id="ARBA00003767"/>
    </source>
</evidence>
<dbReference type="FunFam" id="3.30.160.60:FF:001450">
    <property type="entry name" value="zinc finger protein 774"/>
    <property type="match status" value="1"/>
</dbReference>
<dbReference type="AlphaFoldDB" id="A0A3Q2SNH1"/>
<evidence type="ECO:0000256" key="5">
    <source>
        <dbReference type="ARBA" id="ARBA00022771"/>
    </source>
</evidence>
<evidence type="ECO:0000256" key="3">
    <source>
        <dbReference type="ARBA" id="ARBA00022723"/>
    </source>
</evidence>
<keyword evidence="9" id="KW-0804">Transcription</keyword>
<dbReference type="GO" id="GO:0005654">
    <property type="term" value="C:nucleoplasm"/>
    <property type="evidence" value="ECO:0007669"/>
    <property type="project" value="TreeGrafter"/>
</dbReference>
<dbReference type="InterPro" id="IPR036236">
    <property type="entry name" value="Znf_C2H2_sf"/>
</dbReference>
<feature type="chain" id="PRO_5018741412" evidence="13">
    <location>
        <begin position="28"/>
        <end position="543"/>
    </location>
</feature>
<keyword evidence="6" id="KW-0862">Zinc</keyword>
<dbReference type="InterPro" id="IPR013087">
    <property type="entry name" value="Znf_C2H2_type"/>
</dbReference>
<protein>
    <submittedName>
        <fullName evidence="15">Zinc finger protein 260-like</fullName>
    </submittedName>
</protein>
<dbReference type="FunFam" id="3.30.160.60:FF:000087">
    <property type="entry name" value="Zinc finger protein 354B"/>
    <property type="match status" value="1"/>
</dbReference>
<feature type="domain" description="C2H2-type" evidence="14">
    <location>
        <begin position="485"/>
        <end position="512"/>
    </location>
</feature>
<dbReference type="PANTHER" id="PTHR24399">
    <property type="entry name" value="ZINC FINGER AND BTB DOMAIN-CONTAINING"/>
    <property type="match status" value="1"/>
</dbReference>
<keyword evidence="4" id="KW-0677">Repeat</keyword>
<dbReference type="Ensembl" id="ENSFHET00000015586.1">
    <property type="protein sequence ID" value="ENSFHEP00000000398.1"/>
    <property type="gene ID" value="ENSFHEG00000001115.1"/>
</dbReference>
<keyword evidence="5 11" id="KW-0863">Zinc-finger</keyword>
<dbReference type="PROSITE" id="PS00028">
    <property type="entry name" value="ZINC_FINGER_C2H2_1"/>
    <property type="match status" value="10"/>
</dbReference>
<keyword evidence="8" id="KW-0238">DNA-binding</keyword>
<feature type="compositionally biased region" description="Basic and acidic residues" evidence="12">
    <location>
        <begin position="184"/>
        <end position="205"/>
    </location>
</feature>
<feature type="compositionally biased region" description="Basic and acidic residues" evidence="12">
    <location>
        <begin position="70"/>
        <end position="80"/>
    </location>
</feature>
<dbReference type="Proteomes" id="UP000265000">
    <property type="component" value="Unplaced"/>
</dbReference>
<evidence type="ECO:0000256" key="12">
    <source>
        <dbReference type="SAM" id="MobiDB-lite"/>
    </source>
</evidence>
<keyword evidence="13" id="KW-0732">Signal</keyword>
<dbReference type="GO" id="GO:0001227">
    <property type="term" value="F:DNA-binding transcription repressor activity, RNA polymerase II-specific"/>
    <property type="evidence" value="ECO:0007669"/>
    <property type="project" value="TreeGrafter"/>
</dbReference>
<evidence type="ECO:0000256" key="10">
    <source>
        <dbReference type="ARBA" id="ARBA00023242"/>
    </source>
</evidence>
<evidence type="ECO:0000256" key="4">
    <source>
        <dbReference type="ARBA" id="ARBA00022737"/>
    </source>
</evidence>
<keyword evidence="7" id="KW-0805">Transcription regulation</keyword>
<feature type="domain" description="C2H2-type" evidence="14">
    <location>
        <begin position="373"/>
        <end position="400"/>
    </location>
</feature>
<evidence type="ECO:0000256" key="9">
    <source>
        <dbReference type="ARBA" id="ARBA00023163"/>
    </source>
</evidence>
<feature type="domain" description="C2H2-type" evidence="14">
    <location>
        <begin position="289"/>
        <end position="316"/>
    </location>
</feature>
<dbReference type="FunFam" id="3.30.160.60:FF:000557">
    <property type="entry name" value="zinc finger and SCAN domain-containing protein 29"/>
    <property type="match status" value="2"/>
</dbReference>
<evidence type="ECO:0000256" key="2">
    <source>
        <dbReference type="ARBA" id="ARBA00004123"/>
    </source>
</evidence>
<dbReference type="Pfam" id="PF13894">
    <property type="entry name" value="zf-C2H2_4"/>
    <property type="match status" value="2"/>
</dbReference>
<evidence type="ECO:0000256" key="11">
    <source>
        <dbReference type="PROSITE-ProRule" id="PRU00042"/>
    </source>
</evidence>
<dbReference type="STRING" id="8078.ENSFHEP00000000398"/>
<feature type="domain" description="C2H2-type" evidence="14">
    <location>
        <begin position="317"/>
        <end position="344"/>
    </location>
</feature>
<organism evidence="15 16">
    <name type="scientific">Fundulus heteroclitus</name>
    <name type="common">Killifish</name>
    <name type="synonym">Mummichog</name>
    <dbReference type="NCBI Taxonomy" id="8078"/>
    <lineage>
        <taxon>Eukaryota</taxon>
        <taxon>Metazoa</taxon>
        <taxon>Chordata</taxon>
        <taxon>Craniata</taxon>
        <taxon>Vertebrata</taxon>
        <taxon>Euteleostomi</taxon>
        <taxon>Actinopterygii</taxon>
        <taxon>Neopterygii</taxon>
        <taxon>Teleostei</taxon>
        <taxon>Neoteleostei</taxon>
        <taxon>Acanthomorphata</taxon>
        <taxon>Ovalentaria</taxon>
        <taxon>Atherinomorphae</taxon>
        <taxon>Cyprinodontiformes</taxon>
        <taxon>Fundulidae</taxon>
        <taxon>Fundulus</taxon>
    </lineage>
</organism>
<evidence type="ECO:0000256" key="7">
    <source>
        <dbReference type="ARBA" id="ARBA00023015"/>
    </source>
</evidence>
<evidence type="ECO:0000256" key="8">
    <source>
        <dbReference type="ARBA" id="ARBA00023125"/>
    </source>
</evidence>
<dbReference type="SUPFAM" id="SSF57667">
    <property type="entry name" value="beta-beta-alpha zinc fingers"/>
    <property type="match status" value="5"/>
</dbReference>
<comment type="function">
    <text evidence="1">May be involved in transcriptional regulation.</text>
</comment>
<keyword evidence="16" id="KW-1185">Reference proteome</keyword>
<dbReference type="GeneTree" id="ENSGT01150000286936"/>
<dbReference type="Gene3D" id="3.30.160.60">
    <property type="entry name" value="Classic Zinc Finger"/>
    <property type="match status" value="10"/>
</dbReference>
<keyword evidence="3" id="KW-0479">Metal-binding</keyword>
<feature type="domain" description="C2H2-type" evidence="14">
    <location>
        <begin position="401"/>
        <end position="428"/>
    </location>
</feature>
<dbReference type="FunFam" id="3.30.160.60:FF:000097">
    <property type="entry name" value="Zinc finger protein"/>
    <property type="match status" value="2"/>
</dbReference>
<feature type="region of interest" description="Disordered" evidence="12">
    <location>
        <begin position="184"/>
        <end position="230"/>
    </location>
</feature>
<reference evidence="15" key="2">
    <citation type="submission" date="2025-09" db="UniProtKB">
        <authorList>
            <consortium name="Ensembl"/>
        </authorList>
    </citation>
    <scope>IDENTIFICATION</scope>
</reference>
<feature type="compositionally biased region" description="Acidic residues" evidence="12">
    <location>
        <begin position="211"/>
        <end position="223"/>
    </location>
</feature>
<dbReference type="PROSITE" id="PS50157">
    <property type="entry name" value="ZINC_FINGER_C2H2_2"/>
    <property type="match status" value="10"/>
</dbReference>
<comment type="subcellular location">
    <subcellularLocation>
        <location evidence="2">Nucleus</location>
    </subcellularLocation>
</comment>
<dbReference type="SMART" id="SM00355">
    <property type="entry name" value="ZnF_C2H2"/>
    <property type="match status" value="10"/>
</dbReference>
<dbReference type="Pfam" id="PF00096">
    <property type="entry name" value="zf-C2H2"/>
    <property type="match status" value="8"/>
</dbReference>
<dbReference type="FunFam" id="3.30.160.60:FF:000912">
    <property type="entry name" value="Zinc finger protein 660"/>
    <property type="match status" value="3"/>
</dbReference>
<evidence type="ECO:0000313" key="16">
    <source>
        <dbReference type="Proteomes" id="UP000265000"/>
    </source>
</evidence>